<accession>A0A6A6FLU4</accession>
<sequence length="168" mass="18194">MSTSLQILLPNSRHIFDAKHHPPPPNQASDSILNPFTTTTTNSSSSSSSSSSTAPPSPAARELETLSRAVILSINNRSFVATKKLVANNYKGDIDELPKTTSYEAEEDEFRAVAQANPEYHIDVVDVSADVDERLGYAIGTLLKTSLGRAYSTPSGVEREETGEKELK</sequence>
<feature type="compositionally biased region" description="Polar residues" evidence="1">
    <location>
        <begin position="27"/>
        <end position="36"/>
    </location>
</feature>
<reference evidence="2" key="1">
    <citation type="journal article" date="2020" name="Stud. Mycol.">
        <title>101 Dothideomycetes genomes: a test case for predicting lifestyles and emergence of pathogens.</title>
        <authorList>
            <person name="Haridas S."/>
            <person name="Albert R."/>
            <person name="Binder M."/>
            <person name="Bloem J."/>
            <person name="Labutti K."/>
            <person name="Salamov A."/>
            <person name="Andreopoulos B."/>
            <person name="Baker S."/>
            <person name="Barry K."/>
            <person name="Bills G."/>
            <person name="Bluhm B."/>
            <person name="Cannon C."/>
            <person name="Castanera R."/>
            <person name="Culley D."/>
            <person name="Daum C."/>
            <person name="Ezra D."/>
            <person name="Gonzalez J."/>
            <person name="Henrissat B."/>
            <person name="Kuo A."/>
            <person name="Liang C."/>
            <person name="Lipzen A."/>
            <person name="Lutzoni F."/>
            <person name="Magnuson J."/>
            <person name="Mondo S."/>
            <person name="Nolan M."/>
            <person name="Ohm R."/>
            <person name="Pangilinan J."/>
            <person name="Park H.-J."/>
            <person name="Ramirez L."/>
            <person name="Alfaro M."/>
            <person name="Sun H."/>
            <person name="Tritt A."/>
            <person name="Yoshinaga Y."/>
            <person name="Zwiers L.-H."/>
            <person name="Turgeon B."/>
            <person name="Goodwin S."/>
            <person name="Spatafora J."/>
            <person name="Crous P."/>
            <person name="Grigoriev I."/>
        </authorList>
    </citation>
    <scope>NUCLEOTIDE SEQUENCE</scope>
    <source>
        <strain evidence="2">SCOH1-5</strain>
    </source>
</reference>
<feature type="compositionally biased region" description="Low complexity" evidence="1">
    <location>
        <begin position="37"/>
        <end position="54"/>
    </location>
</feature>
<evidence type="ECO:0000313" key="3">
    <source>
        <dbReference type="Proteomes" id="UP000799539"/>
    </source>
</evidence>
<gene>
    <name evidence="2" type="ORF">CERZMDRAFT_95623</name>
</gene>
<evidence type="ECO:0000256" key="1">
    <source>
        <dbReference type="SAM" id="MobiDB-lite"/>
    </source>
</evidence>
<evidence type="ECO:0000313" key="2">
    <source>
        <dbReference type="EMBL" id="KAF2214351.1"/>
    </source>
</evidence>
<dbReference type="EMBL" id="ML992668">
    <property type="protein sequence ID" value="KAF2214351.1"/>
    <property type="molecule type" value="Genomic_DNA"/>
</dbReference>
<feature type="region of interest" description="Disordered" evidence="1">
    <location>
        <begin position="15"/>
        <end position="60"/>
    </location>
</feature>
<proteinExistence type="predicted"/>
<dbReference type="OrthoDB" id="3650529at2759"/>
<dbReference type="Proteomes" id="UP000799539">
    <property type="component" value="Unassembled WGS sequence"/>
</dbReference>
<dbReference type="AlphaFoldDB" id="A0A6A6FLU4"/>
<keyword evidence="3" id="KW-1185">Reference proteome</keyword>
<organism evidence="2 3">
    <name type="scientific">Cercospora zeae-maydis SCOH1-5</name>
    <dbReference type="NCBI Taxonomy" id="717836"/>
    <lineage>
        <taxon>Eukaryota</taxon>
        <taxon>Fungi</taxon>
        <taxon>Dikarya</taxon>
        <taxon>Ascomycota</taxon>
        <taxon>Pezizomycotina</taxon>
        <taxon>Dothideomycetes</taxon>
        <taxon>Dothideomycetidae</taxon>
        <taxon>Mycosphaerellales</taxon>
        <taxon>Mycosphaerellaceae</taxon>
        <taxon>Cercospora</taxon>
    </lineage>
</organism>
<name>A0A6A6FLU4_9PEZI</name>
<protein>
    <submittedName>
        <fullName evidence="2">Uncharacterized protein</fullName>
    </submittedName>
</protein>